<dbReference type="EMBL" id="PHIG01000026">
    <property type="protein sequence ID" value="PJK30448.1"/>
    <property type="molecule type" value="Genomic_DNA"/>
</dbReference>
<dbReference type="PIRSF" id="PIRSF004555">
    <property type="entry name" value="UCP004555"/>
    <property type="match status" value="1"/>
</dbReference>
<dbReference type="RefSeq" id="WP_109794941.1">
    <property type="nucleotide sequence ID" value="NZ_PHIG01000026.1"/>
</dbReference>
<dbReference type="OrthoDB" id="9803080at2"/>
<dbReference type="InterPro" id="IPR004401">
    <property type="entry name" value="YbaB/EbfC"/>
</dbReference>
<gene>
    <name evidence="5" type="ORF">CVT23_06800</name>
</gene>
<dbReference type="GO" id="GO:0005829">
    <property type="term" value="C:cytosol"/>
    <property type="evidence" value="ECO:0007669"/>
    <property type="project" value="TreeGrafter"/>
</dbReference>
<dbReference type="Pfam" id="PF02575">
    <property type="entry name" value="YbaB_DNA_bd"/>
    <property type="match status" value="1"/>
</dbReference>
<comment type="similarity">
    <text evidence="2">Belongs to the YbaB/EbfC family.</text>
</comment>
<evidence type="ECO:0000256" key="2">
    <source>
        <dbReference type="HAMAP-Rule" id="MF_00274"/>
    </source>
</evidence>
<evidence type="ECO:0000256" key="3">
    <source>
        <dbReference type="SAM" id="Coils"/>
    </source>
</evidence>
<dbReference type="NCBIfam" id="TIGR00103">
    <property type="entry name" value="DNA_YbaB_EbfC"/>
    <property type="match status" value="1"/>
</dbReference>
<protein>
    <recommendedName>
        <fullName evidence="2">Nucleoid-associated protein CVT23_06800</fullName>
    </recommendedName>
</protein>
<accession>A0A2M9G426</accession>
<evidence type="ECO:0000313" key="5">
    <source>
        <dbReference type="EMBL" id="PJK30448.1"/>
    </source>
</evidence>
<keyword evidence="6" id="KW-1185">Reference proteome</keyword>
<dbReference type="Proteomes" id="UP000229498">
    <property type="component" value="Unassembled WGS sequence"/>
</dbReference>
<dbReference type="SUPFAM" id="SSF82607">
    <property type="entry name" value="YbaB-like"/>
    <property type="match status" value="1"/>
</dbReference>
<keyword evidence="1 2" id="KW-0238">DNA-binding</keyword>
<sequence length="107" mass="11427">MKNLGNLMKQAKAMQEKMESLQAELETLEVTGEAGAGMVKVTMTAKGAVQKVKIDPSLLDPEDPEMVEDLVVAALNDAKRRADGAAKEKMSEVTGGLDLPPGMKLPF</sequence>
<dbReference type="Gene3D" id="3.30.1310.10">
    <property type="entry name" value="Nucleoid-associated protein YbaB-like domain"/>
    <property type="match status" value="1"/>
</dbReference>
<dbReference type="PANTHER" id="PTHR33449:SF1">
    <property type="entry name" value="NUCLEOID-ASSOCIATED PROTEIN YBAB"/>
    <property type="match status" value="1"/>
</dbReference>
<proteinExistence type="inferred from homology"/>
<dbReference type="PANTHER" id="PTHR33449">
    <property type="entry name" value="NUCLEOID-ASSOCIATED PROTEIN YBAB"/>
    <property type="match status" value="1"/>
</dbReference>
<comment type="caution">
    <text evidence="5">The sequence shown here is derived from an EMBL/GenBank/DDBJ whole genome shotgun (WGS) entry which is preliminary data.</text>
</comment>
<comment type="subcellular location">
    <subcellularLocation>
        <location evidence="2">Cytoplasm</location>
        <location evidence="2">Nucleoid</location>
    </subcellularLocation>
</comment>
<keyword evidence="3" id="KW-0175">Coiled coil</keyword>
<organism evidence="5 6">
    <name type="scientific">Minwuia thermotolerans</name>
    <dbReference type="NCBI Taxonomy" id="2056226"/>
    <lineage>
        <taxon>Bacteria</taxon>
        <taxon>Pseudomonadati</taxon>
        <taxon>Pseudomonadota</taxon>
        <taxon>Alphaproteobacteria</taxon>
        <taxon>Minwuiales</taxon>
        <taxon>Minwuiaceae</taxon>
        <taxon>Minwuia</taxon>
    </lineage>
</organism>
<dbReference type="HAMAP" id="MF_00274">
    <property type="entry name" value="DNA_YbaB_EbfC"/>
    <property type="match status" value="1"/>
</dbReference>
<comment type="function">
    <text evidence="2">Binds to DNA and alters its conformation. May be involved in regulation of gene expression, nucleoid organization and DNA protection.</text>
</comment>
<name>A0A2M9G426_9PROT</name>
<dbReference type="InterPro" id="IPR036894">
    <property type="entry name" value="YbaB-like_sf"/>
</dbReference>
<keyword evidence="2" id="KW-0963">Cytoplasm</keyword>
<evidence type="ECO:0000256" key="1">
    <source>
        <dbReference type="ARBA" id="ARBA00023125"/>
    </source>
</evidence>
<reference evidence="5 6" key="1">
    <citation type="submission" date="2017-11" db="EMBL/GenBank/DDBJ databases">
        <title>Draft genome sequence of Rhizobiales bacterium SY3-13.</title>
        <authorList>
            <person name="Sun C."/>
        </authorList>
    </citation>
    <scope>NUCLEOTIDE SEQUENCE [LARGE SCALE GENOMIC DNA]</scope>
    <source>
        <strain evidence="5 6">SY3-13</strain>
    </source>
</reference>
<evidence type="ECO:0000256" key="4">
    <source>
        <dbReference type="SAM" id="MobiDB-lite"/>
    </source>
</evidence>
<dbReference type="GO" id="GO:0043590">
    <property type="term" value="C:bacterial nucleoid"/>
    <property type="evidence" value="ECO:0007669"/>
    <property type="project" value="UniProtKB-UniRule"/>
</dbReference>
<dbReference type="AlphaFoldDB" id="A0A2M9G426"/>
<feature type="coiled-coil region" evidence="3">
    <location>
        <begin position="4"/>
        <end position="31"/>
    </location>
</feature>
<evidence type="ECO:0000313" key="6">
    <source>
        <dbReference type="Proteomes" id="UP000229498"/>
    </source>
</evidence>
<comment type="subunit">
    <text evidence="2">Homodimer.</text>
</comment>
<feature type="region of interest" description="Disordered" evidence="4">
    <location>
        <begin position="83"/>
        <end position="107"/>
    </location>
</feature>
<dbReference type="GO" id="GO:0003677">
    <property type="term" value="F:DNA binding"/>
    <property type="evidence" value="ECO:0007669"/>
    <property type="project" value="UniProtKB-UniRule"/>
</dbReference>